<feature type="transmembrane region" description="Helical" evidence="1">
    <location>
        <begin position="9"/>
        <end position="29"/>
    </location>
</feature>
<dbReference type="SUPFAM" id="SSF55073">
    <property type="entry name" value="Nucleotide cyclase"/>
    <property type="match status" value="1"/>
</dbReference>
<feature type="domain" description="GGDEF" evidence="2">
    <location>
        <begin position="424"/>
        <end position="566"/>
    </location>
</feature>
<dbReference type="SMART" id="SM00267">
    <property type="entry name" value="GGDEF"/>
    <property type="match status" value="1"/>
</dbReference>
<feature type="transmembrane region" description="Helical" evidence="1">
    <location>
        <begin position="178"/>
        <end position="195"/>
    </location>
</feature>
<dbReference type="PANTHER" id="PTHR45138:SF9">
    <property type="entry name" value="DIGUANYLATE CYCLASE DGCM-RELATED"/>
    <property type="match status" value="1"/>
</dbReference>
<dbReference type="InterPro" id="IPR029016">
    <property type="entry name" value="GAF-like_dom_sf"/>
</dbReference>
<reference evidence="4" key="1">
    <citation type="journal article" date="2019" name="Int. J. Syst. Evol. Microbiol.">
        <title>The Global Catalogue of Microorganisms (GCM) 10K type strain sequencing project: providing services to taxonomists for standard genome sequencing and annotation.</title>
        <authorList>
            <consortium name="The Broad Institute Genomics Platform"/>
            <consortium name="The Broad Institute Genome Sequencing Center for Infectious Disease"/>
            <person name="Wu L."/>
            <person name="Ma J."/>
        </authorList>
    </citation>
    <scope>NUCLEOTIDE SEQUENCE [LARGE SCALE GENOMIC DNA]</scope>
    <source>
        <strain evidence="4">KACC 11299</strain>
    </source>
</reference>
<feature type="transmembrane region" description="Helical" evidence="1">
    <location>
        <begin position="104"/>
        <end position="125"/>
    </location>
</feature>
<comment type="caution">
    <text evidence="3">The sequence shown here is derived from an EMBL/GenBank/DDBJ whole genome shotgun (WGS) entry which is preliminary data.</text>
</comment>
<evidence type="ECO:0000313" key="4">
    <source>
        <dbReference type="Proteomes" id="UP001596071"/>
    </source>
</evidence>
<sequence>MTAQQKRTIYILWLLVVPLTFYIALNYFPAESYNYVNLVIYLAILVATLMTSISLDKVSMTLEKWVIFSLFFQYGILAEMIFMQIAIFILLFSQKSPTPKAFRFAFNSINFAVVSSISGAIFYAVGGSLHEMTLGTFLLAGFIYASAYSLINSVIIYLLFKWLKIDLAGMKKVVSWDYVIAILLLPFAITFSLLMQEFGSEAFLLIGVPFLLVLLVTSNYMKSNNLNEVLSSSTVIGHQLADSLRVENVLLTFIDKIKGVIPYDSAYIVDFRMSENLVMLAFKEGEFRSGTPNRFTFPQKRSEGDGLDVETTKLFLNKKGIDSLLGYTFDPLVESVMTAPIKRNQRTEAFLILTSNQRYAFEDAHVKMVDLLTGYLATAVEKARYYEKTVEKSVRCGLTGLYNFRYLESKLDEEMVRYHTGEIATLSTIILDIDHFKSINDTYGHQSGNDLLCAFAALLRSYQTSDMTLARYGGEEFVIILPDYEKEDAVEFAEMIRKEMEESSFKIIPDLSEDREPTIVNMTVSIGVATMPMDAKDGKELLRNADRALYIGGKQAGRNRVGVYEEDKENVVS</sequence>
<keyword evidence="4" id="KW-1185">Reference proteome</keyword>
<gene>
    <name evidence="3" type="ORF">ACFPTP_12025</name>
</gene>
<keyword evidence="3" id="KW-0808">Transferase</keyword>
<dbReference type="Gene3D" id="3.30.70.270">
    <property type="match status" value="1"/>
</dbReference>
<dbReference type="CDD" id="cd01949">
    <property type="entry name" value="GGDEF"/>
    <property type="match status" value="1"/>
</dbReference>
<dbReference type="InterPro" id="IPR050469">
    <property type="entry name" value="Diguanylate_Cyclase"/>
</dbReference>
<dbReference type="InterPro" id="IPR043128">
    <property type="entry name" value="Rev_trsase/Diguanyl_cyclase"/>
</dbReference>
<dbReference type="EMBL" id="JBHSNP010000026">
    <property type="protein sequence ID" value="MFC5603947.1"/>
    <property type="molecule type" value="Genomic_DNA"/>
</dbReference>
<dbReference type="InterPro" id="IPR029787">
    <property type="entry name" value="Nucleotide_cyclase"/>
</dbReference>
<feature type="transmembrane region" description="Helical" evidence="1">
    <location>
        <begin position="65"/>
        <end position="92"/>
    </location>
</feature>
<dbReference type="PANTHER" id="PTHR45138">
    <property type="entry name" value="REGULATORY COMPONENTS OF SENSORY TRANSDUCTION SYSTEM"/>
    <property type="match status" value="1"/>
</dbReference>
<accession>A0ABW0TYZ8</accession>
<protein>
    <submittedName>
        <fullName evidence="3">GGDEF domain-containing protein</fullName>
        <ecNumber evidence="3">2.7.7.65</ecNumber>
    </submittedName>
</protein>
<dbReference type="NCBIfam" id="TIGR00254">
    <property type="entry name" value="GGDEF"/>
    <property type="match status" value="1"/>
</dbReference>
<dbReference type="GO" id="GO:0052621">
    <property type="term" value="F:diguanylate cyclase activity"/>
    <property type="evidence" value="ECO:0007669"/>
    <property type="project" value="UniProtKB-EC"/>
</dbReference>
<dbReference type="Proteomes" id="UP001596071">
    <property type="component" value="Unassembled WGS sequence"/>
</dbReference>
<keyword evidence="1" id="KW-1133">Transmembrane helix</keyword>
<feature type="transmembrane region" description="Helical" evidence="1">
    <location>
        <begin position="35"/>
        <end position="53"/>
    </location>
</feature>
<evidence type="ECO:0000313" key="3">
    <source>
        <dbReference type="EMBL" id="MFC5603947.1"/>
    </source>
</evidence>
<keyword evidence="3" id="KW-0548">Nucleotidyltransferase</keyword>
<keyword evidence="1" id="KW-0812">Transmembrane</keyword>
<name>A0ABW0TYZ8_9BACL</name>
<dbReference type="Gene3D" id="3.30.450.40">
    <property type="match status" value="1"/>
</dbReference>
<dbReference type="PROSITE" id="PS50887">
    <property type="entry name" value="GGDEF"/>
    <property type="match status" value="1"/>
</dbReference>
<dbReference type="RefSeq" id="WP_381445460.1">
    <property type="nucleotide sequence ID" value="NZ_JBHSNP010000026.1"/>
</dbReference>
<dbReference type="SUPFAM" id="SSF55781">
    <property type="entry name" value="GAF domain-like"/>
    <property type="match status" value="1"/>
</dbReference>
<dbReference type="Pfam" id="PF00990">
    <property type="entry name" value="GGDEF"/>
    <property type="match status" value="1"/>
</dbReference>
<dbReference type="EC" id="2.7.7.65" evidence="3"/>
<evidence type="ECO:0000256" key="1">
    <source>
        <dbReference type="SAM" id="Phobius"/>
    </source>
</evidence>
<keyword evidence="1" id="KW-0472">Membrane</keyword>
<feature type="transmembrane region" description="Helical" evidence="1">
    <location>
        <begin position="137"/>
        <end position="158"/>
    </location>
</feature>
<dbReference type="InterPro" id="IPR000160">
    <property type="entry name" value="GGDEF_dom"/>
</dbReference>
<proteinExistence type="predicted"/>
<evidence type="ECO:0000259" key="2">
    <source>
        <dbReference type="PROSITE" id="PS50887"/>
    </source>
</evidence>
<organism evidence="3 4">
    <name type="scientific">Sporosarcina koreensis</name>
    <dbReference type="NCBI Taxonomy" id="334735"/>
    <lineage>
        <taxon>Bacteria</taxon>
        <taxon>Bacillati</taxon>
        <taxon>Bacillota</taxon>
        <taxon>Bacilli</taxon>
        <taxon>Bacillales</taxon>
        <taxon>Caryophanaceae</taxon>
        <taxon>Sporosarcina</taxon>
    </lineage>
</organism>